<dbReference type="PROSITE" id="PS50020">
    <property type="entry name" value="WW_DOMAIN_2"/>
    <property type="match status" value="2"/>
</dbReference>
<dbReference type="InterPro" id="IPR036020">
    <property type="entry name" value="WW_dom_sf"/>
</dbReference>
<dbReference type="PROSITE" id="PS01159">
    <property type="entry name" value="WW_DOMAIN_1"/>
    <property type="match status" value="2"/>
</dbReference>
<dbReference type="SMART" id="SM00441">
    <property type="entry name" value="FF"/>
    <property type="match status" value="2"/>
</dbReference>
<dbReference type="InterPro" id="IPR001202">
    <property type="entry name" value="WW_dom"/>
</dbReference>
<dbReference type="SMART" id="SM00456">
    <property type="entry name" value="WW"/>
    <property type="match status" value="2"/>
</dbReference>
<dbReference type="eggNOG" id="KOG0152">
    <property type="taxonomic scope" value="Eukaryota"/>
</dbReference>
<accession>K8ER64</accession>
<dbReference type="STRING" id="41875.K8ER64"/>
<protein>
    <submittedName>
        <fullName evidence="3">PREDICTED: similar to formin binding protein 11-related protein</fullName>
    </submittedName>
</protein>
<sequence length="813" mass="92853">MSAKDDEEADEKGGGFLPKTLAARMTPPKPFFPTHQPQQQQPGMTMGTTTTGTPGVGGGFVVGGLPAPPILAASARGAAPTAASAAPIAMGGGGGGGPGGGMMMMMNPMLMQQQQQQQQRMMMMNMQQQQQQPSAAAAAAGMMMMIPPPPMNAPSPASPWTEHDAPDGRKYYYNQLTKKSTYEKPRELYTAKESFVFENCAWKTTYDKTSEKYYYYNRETKKTQWETPEELTRTEERWERMNEEKTRREKGGGGETRNRDENGDAMNAPASASGPPPPQQTHNQAYVPLQSNSETVLTFENDEERKAAFNKLLEDINMPTSGTFEQFTQLAASDARFNALKKNGEKRNLFNGFRSRKLRAEKEEQKEVEKRKRVAFRNGLQDCRVKYDITSKSKIIRDSPLERNLMSQTWFTNIESLKEREHLFRDFCSGLHVIERKEKLAKKEQTRELFKGLLLEKGCNFNWQWRRDVMNNAAIQNDTRAVHCDRQDQLTVFSELFRSFDQNEVETMNRENAVRFREERKNRERFCETLKELAENKILTPRTLWKKFKNEKLESTASFGMCNGNVSGSTPRELFDDEVIKLEEMVMEDAKRLETFMKENASKDAFPGFQNENVVDLLDESAMATASSGNKLPPFDDIVKYLEEYVETNKEALVKKASLSPNIQPTFLCEVVADTIERIHRRKKRKLRDALDDFEDSLYDEMKLFDEVLNDKTYSETKKAFQSSSWWTKCSKEFDVSDEKLEEIFEDVKKDRLKKLAKKESGGRGRGGSSRDYSSSRKRSRDGEKDEPTEKRTKKKRAVDSPEKESSESGELK</sequence>
<dbReference type="GO" id="GO:0005685">
    <property type="term" value="C:U1 snRNP"/>
    <property type="evidence" value="ECO:0007669"/>
    <property type="project" value="TreeGrafter"/>
</dbReference>
<feature type="compositionally biased region" description="Low complexity" evidence="1">
    <location>
        <begin position="32"/>
        <end position="43"/>
    </location>
</feature>
<feature type="region of interest" description="Disordered" evidence="1">
    <location>
        <begin position="224"/>
        <end position="284"/>
    </location>
</feature>
<feature type="compositionally biased region" description="Basic and acidic residues" evidence="1">
    <location>
        <begin position="798"/>
        <end position="813"/>
    </location>
</feature>
<dbReference type="InterPro" id="IPR039726">
    <property type="entry name" value="Prp40-like"/>
</dbReference>
<evidence type="ECO:0000259" key="2">
    <source>
        <dbReference type="PROSITE" id="PS50020"/>
    </source>
</evidence>
<feature type="region of interest" description="Disordered" evidence="1">
    <location>
        <begin position="1"/>
        <end position="43"/>
    </location>
</feature>
<reference evidence="3 4" key="1">
    <citation type="submission" date="2011-10" db="EMBL/GenBank/DDBJ databases">
        <authorList>
            <person name="Genoscope - CEA"/>
        </authorList>
    </citation>
    <scope>NUCLEOTIDE SEQUENCE [LARGE SCALE GENOMIC DNA]</scope>
    <source>
        <strain evidence="3 4">RCC 1105</strain>
    </source>
</reference>
<evidence type="ECO:0000313" key="3">
    <source>
        <dbReference type="EMBL" id="CCO14890.1"/>
    </source>
</evidence>
<dbReference type="PANTHER" id="PTHR11864">
    <property type="entry name" value="PRE-MRNA-PROCESSING PROTEIN PRP40"/>
    <property type="match status" value="1"/>
</dbReference>
<feature type="compositionally biased region" description="Basic and acidic residues" evidence="1">
    <location>
        <begin position="224"/>
        <end position="262"/>
    </location>
</feature>
<evidence type="ECO:0000313" key="4">
    <source>
        <dbReference type="Proteomes" id="UP000198341"/>
    </source>
</evidence>
<dbReference type="SUPFAM" id="SSF51045">
    <property type="entry name" value="WW domain"/>
    <property type="match status" value="2"/>
</dbReference>
<dbReference type="Pfam" id="PF00397">
    <property type="entry name" value="WW"/>
    <property type="match status" value="2"/>
</dbReference>
<dbReference type="CDD" id="cd00201">
    <property type="entry name" value="WW"/>
    <property type="match status" value="2"/>
</dbReference>
<dbReference type="AlphaFoldDB" id="K8ER64"/>
<keyword evidence="4" id="KW-1185">Reference proteome</keyword>
<name>K8ER64_9CHLO</name>
<dbReference type="SUPFAM" id="SSF81698">
    <property type="entry name" value="FF domain"/>
    <property type="match status" value="1"/>
</dbReference>
<dbReference type="RefSeq" id="XP_007514650.1">
    <property type="nucleotide sequence ID" value="XM_007514588.1"/>
</dbReference>
<feature type="compositionally biased region" description="Basic and acidic residues" evidence="1">
    <location>
        <begin position="781"/>
        <end position="791"/>
    </location>
</feature>
<dbReference type="InterPro" id="IPR036517">
    <property type="entry name" value="FF_domain_sf"/>
</dbReference>
<gene>
    <name evidence="3" type="ORF">Bathy02g02320</name>
</gene>
<feature type="domain" description="WW" evidence="2">
    <location>
        <begin position="154"/>
        <end position="187"/>
    </location>
</feature>
<dbReference type="GO" id="GO:0071004">
    <property type="term" value="C:U2-type prespliceosome"/>
    <property type="evidence" value="ECO:0007669"/>
    <property type="project" value="TreeGrafter"/>
</dbReference>
<dbReference type="Gene3D" id="1.10.10.440">
    <property type="entry name" value="FF domain"/>
    <property type="match status" value="1"/>
</dbReference>
<dbReference type="GeneID" id="19017345"/>
<proteinExistence type="predicted"/>
<dbReference type="InterPro" id="IPR002713">
    <property type="entry name" value="FF_domain"/>
</dbReference>
<dbReference type="Proteomes" id="UP000198341">
    <property type="component" value="Chromosome 2"/>
</dbReference>
<dbReference type="PANTHER" id="PTHR11864:SF0">
    <property type="entry name" value="PRP40 PRE-MRNA PROCESSING FACTOR 40 HOMOLOG A (YEAST)"/>
    <property type="match status" value="1"/>
</dbReference>
<dbReference type="KEGG" id="bpg:Bathy02g02320"/>
<feature type="domain" description="WW" evidence="2">
    <location>
        <begin position="202"/>
        <end position="230"/>
    </location>
</feature>
<organism evidence="3 4">
    <name type="scientific">Bathycoccus prasinos</name>
    <dbReference type="NCBI Taxonomy" id="41875"/>
    <lineage>
        <taxon>Eukaryota</taxon>
        <taxon>Viridiplantae</taxon>
        <taxon>Chlorophyta</taxon>
        <taxon>Mamiellophyceae</taxon>
        <taxon>Mamiellales</taxon>
        <taxon>Bathycoccaceae</taxon>
        <taxon>Bathycoccus</taxon>
    </lineage>
</organism>
<feature type="compositionally biased region" description="Acidic residues" evidence="1">
    <location>
        <begin position="1"/>
        <end position="10"/>
    </location>
</feature>
<dbReference type="OrthoDB" id="498409at2759"/>
<dbReference type="EMBL" id="FO082277">
    <property type="protein sequence ID" value="CCO14890.1"/>
    <property type="molecule type" value="Genomic_DNA"/>
</dbReference>
<evidence type="ECO:0000256" key="1">
    <source>
        <dbReference type="SAM" id="MobiDB-lite"/>
    </source>
</evidence>
<feature type="region of interest" description="Disordered" evidence="1">
    <location>
        <begin position="756"/>
        <end position="813"/>
    </location>
</feature>
<dbReference type="GO" id="GO:0045292">
    <property type="term" value="P:mRNA cis splicing, via spliceosome"/>
    <property type="evidence" value="ECO:0007669"/>
    <property type="project" value="InterPro"/>
</dbReference>
<dbReference type="Pfam" id="PF01846">
    <property type="entry name" value="FF"/>
    <property type="match status" value="1"/>
</dbReference>
<dbReference type="Gene3D" id="2.20.70.10">
    <property type="match status" value="2"/>
</dbReference>
<dbReference type="GO" id="GO:0003723">
    <property type="term" value="F:RNA binding"/>
    <property type="evidence" value="ECO:0007669"/>
    <property type="project" value="TreeGrafter"/>
</dbReference>